<keyword evidence="8" id="KW-0625">Polysaccharide transport</keyword>
<dbReference type="PROSITE" id="PS51257">
    <property type="entry name" value="PROKAR_LIPOPROTEIN"/>
    <property type="match status" value="1"/>
</dbReference>
<keyword evidence="9" id="KW-0406">Ion transport</keyword>
<dbReference type="Pfam" id="PF22461">
    <property type="entry name" value="SLBB_2"/>
    <property type="match status" value="1"/>
</dbReference>
<dbReference type="GO" id="GO:0009279">
    <property type="term" value="C:cell outer membrane"/>
    <property type="evidence" value="ECO:0007669"/>
    <property type="project" value="UniProtKB-SubCell"/>
</dbReference>
<dbReference type="PANTHER" id="PTHR33619">
    <property type="entry name" value="POLYSACCHARIDE EXPORT PROTEIN GFCE-RELATED"/>
    <property type="match status" value="1"/>
</dbReference>
<dbReference type="Gene3D" id="3.10.560.10">
    <property type="entry name" value="Outer membrane lipoprotein wza domain like"/>
    <property type="match status" value="2"/>
</dbReference>
<evidence type="ECO:0000256" key="9">
    <source>
        <dbReference type="ARBA" id="ARBA00023065"/>
    </source>
</evidence>
<feature type="signal peptide" evidence="15">
    <location>
        <begin position="1"/>
        <end position="26"/>
    </location>
</feature>
<feature type="domain" description="SLBB" evidence="17">
    <location>
        <begin position="182"/>
        <end position="255"/>
    </location>
</feature>
<keyword evidence="3" id="KW-0813">Transport</keyword>
<gene>
    <name evidence="18" type="ORF">PR017_17370</name>
</gene>
<dbReference type="EMBL" id="CP117255">
    <property type="protein sequence ID" value="WFR95505.1"/>
    <property type="molecule type" value="Genomic_DNA"/>
</dbReference>
<feature type="chain" id="PRO_5041915276" evidence="15">
    <location>
        <begin position="27"/>
        <end position="400"/>
    </location>
</feature>
<organism evidence="18 19">
    <name type="scientific">Rhizobium tumorigenes</name>
    <dbReference type="NCBI Taxonomy" id="2041385"/>
    <lineage>
        <taxon>Bacteria</taxon>
        <taxon>Pseudomonadati</taxon>
        <taxon>Pseudomonadota</taxon>
        <taxon>Alphaproteobacteria</taxon>
        <taxon>Hyphomicrobiales</taxon>
        <taxon>Rhizobiaceae</taxon>
        <taxon>Rhizobium/Agrobacterium group</taxon>
        <taxon>Rhizobium</taxon>
    </lineage>
</organism>
<keyword evidence="11" id="KW-0472">Membrane</keyword>
<dbReference type="Proteomes" id="UP000249499">
    <property type="component" value="Chromosome"/>
</dbReference>
<dbReference type="KEGG" id="rtu:PR017_17370"/>
<keyword evidence="7 15" id="KW-0732">Signal</keyword>
<keyword evidence="19" id="KW-1185">Reference proteome</keyword>
<evidence type="ECO:0000256" key="4">
    <source>
        <dbReference type="ARBA" id="ARBA00022452"/>
    </source>
</evidence>
<name>A0AAF1KHE1_9HYPH</name>
<evidence type="ECO:0000256" key="3">
    <source>
        <dbReference type="ARBA" id="ARBA00022448"/>
    </source>
</evidence>
<evidence type="ECO:0000256" key="6">
    <source>
        <dbReference type="ARBA" id="ARBA00022692"/>
    </source>
</evidence>
<keyword evidence="5" id="KW-0762">Sugar transport</keyword>
<dbReference type="InterPro" id="IPR049712">
    <property type="entry name" value="Poly_export"/>
</dbReference>
<keyword evidence="10" id="KW-0626">Porin</keyword>
<dbReference type="AlphaFoldDB" id="A0AAF1KHE1"/>
<accession>A0AAF1KHE1</accession>
<keyword evidence="14" id="KW-0449">Lipoprotein</keyword>
<protein>
    <submittedName>
        <fullName evidence="18">Polysaccharide export protein</fullName>
    </submittedName>
</protein>
<comment type="subcellular location">
    <subcellularLocation>
        <location evidence="1">Cell outer membrane</location>
        <topology evidence="1">Multi-pass membrane protein</topology>
    </subcellularLocation>
</comment>
<evidence type="ECO:0000256" key="8">
    <source>
        <dbReference type="ARBA" id="ARBA00023047"/>
    </source>
</evidence>
<evidence type="ECO:0000256" key="1">
    <source>
        <dbReference type="ARBA" id="ARBA00004571"/>
    </source>
</evidence>
<dbReference type="GO" id="GO:0015159">
    <property type="term" value="F:polysaccharide transmembrane transporter activity"/>
    <property type="evidence" value="ECO:0007669"/>
    <property type="project" value="InterPro"/>
</dbReference>
<dbReference type="InterPro" id="IPR003715">
    <property type="entry name" value="Poly_export_N"/>
</dbReference>
<dbReference type="Pfam" id="PF02563">
    <property type="entry name" value="Poly_export"/>
    <property type="match status" value="1"/>
</dbReference>
<dbReference type="RefSeq" id="WP_111216934.1">
    <property type="nucleotide sequence ID" value="NZ_CP117255.1"/>
</dbReference>
<keyword evidence="6" id="KW-0812">Transmembrane</keyword>
<evidence type="ECO:0000256" key="13">
    <source>
        <dbReference type="ARBA" id="ARBA00023237"/>
    </source>
</evidence>
<evidence type="ECO:0000256" key="15">
    <source>
        <dbReference type="SAM" id="SignalP"/>
    </source>
</evidence>
<evidence type="ECO:0000256" key="11">
    <source>
        <dbReference type="ARBA" id="ARBA00023136"/>
    </source>
</evidence>
<evidence type="ECO:0000259" key="16">
    <source>
        <dbReference type="Pfam" id="PF02563"/>
    </source>
</evidence>
<evidence type="ECO:0000256" key="14">
    <source>
        <dbReference type="ARBA" id="ARBA00023288"/>
    </source>
</evidence>
<evidence type="ECO:0000256" key="12">
    <source>
        <dbReference type="ARBA" id="ARBA00023139"/>
    </source>
</evidence>
<comment type="similarity">
    <text evidence="2">Belongs to the BexD/CtrA/VexA family.</text>
</comment>
<keyword evidence="13" id="KW-0998">Cell outer membrane</keyword>
<reference evidence="18 19" key="1">
    <citation type="journal article" date="2018" name="Sci. Rep.">
        <title>Rhizobium tumorigenes sp. nov., a novel plant tumorigenic bacterium isolated from cane gall tumors on thornless blackberry.</title>
        <authorList>
            <person name="Kuzmanovi N."/>
            <person name="Smalla K."/>
            <person name="Gronow S."/>
            <person name="PuBawska J."/>
        </authorList>
    </citation>
    <scope>NUCLEOTIDE SEQUENCE [LARGE SCALE GENOMIC DNA]</scope>
    <source>
        <strain evidence="18 19">1078</strain>
    </source>
</reference>
<evidence type="ECO:0000256" key="2">
    <source>
        <dbReference type="ARBA" id="ARBA00009450"/>
    </source>
</evidence>
<keyword evidence="12" id="KW-0564">Palmitate</keyword>
<dbReference type="GO" id="GO:0015288">
    <property type="term" value="F:porin activity"/>
    <property type="evidence" value="ECO:0007669"/>
    <property type="project" value="UniProtKB-KW"/>
</dbReference>
<dbReference type="GO" id="GO:0006811">
    <property type="term" value="P:monoatomic ion transport"/>
    <property type="evidence" value="ECO:0007669"/>
    <property type="project" value="UniProtKB-KW"/>
</dbReference>
<dbReference type="InterPro" id="IPR054765">
    <property type="entry name" value="SLBB_dom"/>
</dbReference>
<proteinExistence type="inferred from homology"/>
<evidence type="ECO:0000313" key="18">
    <source>
        <dbReference type="EMBL" id="WFR95505.1"/>
    </source>
</evidence>
<evidence type="ECO:0000259" key="17">
    <source>
        <dbReference type="Pfam" id="PF22461"/>
    </source>
</evidence>
<dbReference type="GO" id="GO:0046930">
    <property type="term" value="C:pore complex"/>
    <property type="evidence" value="ECO:0007669"/>
    <property type="project" value="UniProtKB-KW"/>
</dbReference>
<evidence type="ECO:0000256" key="10">
    <source>
        <dbReference type="ARBA" id="ARBA00023114"/>
    </source>
</evidence>
<evidence type="ECO:0000256" key="7">
    <source>
        <dbReference type="ARBA" id="ARBA00022729"/>
    </source>
</evidence>
<reference evidence="19" key="2">
    <citation type="journal article" date="2023" name="MicrobiologyOpen">
        <title>Genomics of the tumorigenes clade of the family Rhizobiaceae and description of Rhizobium rhododendri sp. nov.</title>
        <authorList>
            <person name="Kuzmanovic N."/>
            <person name="diCenzo G.C."/>
            <person name="Bunk B."/>
            <person name="Sproeer C."/>
            <person name="Fruehling A."/>
            <person name="Neumann-Schaal M."/>
            <person name="Overmann J."/>
            <person name="Smalla K."/>
        </authorList>
    </citation>
    <scope>NUCLEOTIDE SEQUENCE [LARGE SCALE GENOMIC DNA]</scope>
    <source>
        <strain evidence="19">1078</strain>
    </source>
</reference>
<evidence type="ECO:0000313" key="19">
    <source>
        <dbReference type="Proteomes" id="UP000249499"/>
    </source>
</evidence>
<dbReference type="PANTHER" id="PTHR33619:SF3">
    <property type="entry name" value="POLYSACCHARIDE EXPORT PROTEIN GFCE-RELATED"/>
    <property type="match status" value="1"/>
</dbReference>
<sequence length="400" mass="42569">MKTTIRIRRGSVVALMVMLSSCTSLPRSGPDAGLIDSQAVVKVSSKDRKVGIDYALVDLNQNTLKYFDGKASASLKATFGTSRSSAPDIPLGYGDVVQVTIFESQAGGLFIPADAGSRAGNFVTIPSQTIDRGGTISVPYAGRIVAAGKRKEQVEADIVKKLSSRAIEPQVVITTVTSNSSQVSVLGDVNAPAKVELSPAGERVLDAISQAGGLSTAAMETNITLQRRGKTVTVPYETLLKNPSENIFVSPMDTVIADHHPRSYVAFGATGTNGRYTFDDENLTLADGLGKAGGALDTQANPAQVLLYRLVDKTLLRQMGVDTTHFRDELVPVVFRANLRDPAGFFAAQKFSMEDKDVIYISNSDSVELLKFLDIANSVTSTAAGTTSDAVTTRKSIREL</sequence>
<keyword evidence="4" id="KW-1134">Transmembrane beta strand</keyword>
<evidence type="ECO:0000256" key="5">
    <source>
        <dbReference type="ARBA" id="ARBA00022597"/>
    </source>
</evidence>
<dbReference type="Gene3D" id="3.30.1950.10">
    <property type="entry name" value="wza like domain"/>
    <property type="match status" value="1"/>
</dbReference>
<feature type="domain" description="Polysaccharide export protein N-terminal" evidence="16">
    <location>
        <begin position="85"/>
        <end position="174"/>
    </location>
</feature>